<sequence length="383" mass="42897">MFRSLAIDVAARRLPQSTTIVRHRSSRRPLSSPHSHSLTRFLSTPIAPSPTSTKSIPPPPPPSPASRKPKVDLRPAPIKPQVSTSSTTYISTKPNVRLPRPINVVPTEPTATLGSVKETAKRDIEDAEAHGILKPPPPDASWVKRTLHKAIELAKFYYRGVKLIFVRRKEINLIRARIKQGGPPLSRAENRLIRTQKDDINKVIPFLFIALLLEEIIPLIAIYAPFMLPSTCILPSQRARIEEKRSEKATTFAITHRTLFLSLRSRDQKDGGLTMDALREPGVATAFCGLLRLSTVGIDSLRIRRIRNHLDFLAIDDQLLIQDNIFHRLSEKSIEEALEERGIIISGLSSKAKEARLKWWLGSVSEISASPDARRLQLILSKL</sequence>
<feature type="domain" description="Letm1 RBD" evidence="10">
    <location>
        <begin position="191"/>
        <end position="383"/>
    </location>
</feature>
<comment type="caution">
    <text evidence="11">The sequence shown here is derived from an EMBL/GenBank/DDBJ whole genome shotgun (WGS) entry which is preliminary data.</text>
</comment>
<keyword evidence="4 9" id="KW-1133">Transmembrane helix</keyword>
<dbReference type="OrthoDB" id="73691at2759"/>
<feature type="transmembrane region" description="Helical" evidence="9">
    <location>
        <begin position="203"/>
        <end position="228"/>
    </location>
</feature>
<feature type="compositionally biased region" description="Polar residues" evidence="8">
    <location>
        <begin position="81"/>
        <end position="94"/>
    </location>
</feature>
<evidence type="ECO:0000256" key="4">
    <source>
        <dbReference type="ARBA" id="ARBA00022989"/>
    </source>
</evidence>
<evidence type="ECO:0000256" key="2">
    <source>
        <dbReference type="ARBA" id="ARBA00022692"/>
    </source>
</evidence>
<dbReference type="InterPro" id="IPR044202">
    <property type="entry name" value="LETM1/MDM38-like"/>
</dbReference>
<evidence type="ECO:0000259" key="10">
    <source>
        <dbReference type="PROSITE" id="PS51758"/>
    </source>
</evidence>
<keyword evidence="5 7" id="KW-0496">Mitochondrion</keyword>
<dbReference type="PANTHER" id="PTHR14009">
    <property type="entry name" value="LEUCINE ZIPPER-EF-HAND CONTAINING TRANSMEMBRANE PROTEIN"/>
    <property type="match status" value="1"/>
</dbReference>
<gene>
    <name evidence="11" type="ORF">BDZ94DRAFT_1275167</name>
</gene>
<dbReference type="InterPro" id="IPR033122">
    <property type="entry name" value="LETM1-like_RBD"/>
</dbReference>
<keyword evidence="2 9" id="KW-0812">Transmembrane</keyword>
<evidence type="ECO:0000256" key="7">
    <source>
        <dbReference type="PROSITE-ProRule" id="PRU01094"/>
    </source>
</evidence>
<feature type="region of interest" description="Disordered" evidence="8">
    <location>
        <begin position="21"/>
        <end position="94"/>
    </location>
</feature>
<dbReference type="GO" id="GO:0005743">
    <property type="term" value="C:mitochondrial inner membrane"/>
    <property type="evidence" value="ECO:0007669"/>
    <property type="project" value="UniProtKB-SubCell"/>
</dbReference>
<evidence type="ECO:0000313" key="11">
    <source>
        <dbReference type="EMBL" id="KAF9456627.1"/>
    </source>
</evidence>
<dbReference type="Proteomes" id="UP000807353">
    <property type="component" value="Unassembled WGS sequence"/>
</dbReference>
<evidence type="ECO:0000256" key="5">
    <source>
        <dbReference type="ARBA" id="ARBA00023128"/>
    </source>
</evidence>
<proteinExistence type="predicted"/>
<dbReference type="GO" id="GO:0030003">
    <property type="term" value="P:intracellular monoatomic cation homeostasis"/>
    <property type="evidence" value="ECO:0007669"/>
    <property type="project" value="TreeGrafter"/>
</dbReference>
<name>A0A9P5XU51_9AGAR</name>
<evidence type="ECO:0000256" key="6">
    <source>
        <dbReference type="ARBA" id="ARBA00023136"/>
    </source>
</evidence>
<evidence type="ECO:0000313" key="12">
    <source>
        <dbReference type="Proteomes" id="UP000807353"/>
    </source>
</evidence>
<evidence type="ECO:0000256" key="1">
    <source>
        <dbReference type="ARBA" id="ARBA00004434"/>
    </source>
</evidence>
<evidence type="ECO:0000256" key="8">
    <source>
        <dbReference type="SAM" id="MobiDB-lite"/>
    </source>
</evidence>
<dbReference type="AlphaFoldDB" id="A0A9P5XU51"/>
<keyword evidence="6 9" id="KW-0472">Membrane</keyword>
<dbReference type="Pfam" id="PF07766">
    <property type="entry name" value="LETM1_RBD"/>
    <property type="match status" value="1"/>
</dbReference>
<feature type="compositionally biased region" description="Low complexity" evidence="8">
    <location>
        <begin position="28"/>
        <end position="55"/>
    </location>
</feature>
<evidence type="ECO:0000256" key="9">
    <source>
        <dbReference type="SAM" id="Phobius"/>
    </source>
</evidence>
<keyword evidence="3" id="KW-0999">Mitochondrion inner membrane</keyword>
<dbReference type="EMBL" id="MU150412">
    <property type="protein sequence ID" value="KAF9456627.1"/>
    <property type="molecule type" value="Genomic_DNA"/>
</dbReference>
<evidence type="ECO:0000256" key="3">
    <source>
        <dbReference type="ARBA" id="ARBA00022792"/>
    </source>
</evidence>
<organism evidence="11 12">
    <name type="scientific">Collybia nuda</name>
    <dbReference type="NCBI Taxonomy" id="64659"/>
    <lineage>
        <taxon>Eukaryota</taxon>
        <taxon>Fungi</taxon>
        <taxon>Dikarya</taxon>
        <taxon>Basidiomycota</taxon>
        <taxon>Agaricomycotina</taxon>
        <taxon>Agaricomycetes</taxon>
        <taxon>Agaricomycetidae</taxon>
        <taxon>Agaricales</taxon>
        <taxon>Tricholomatineae</taxon>
        <taxon>Clitocybaceae</taxon>
        <taxon>Collybia</taxon>
    </lineage>
</organism>
<protein>
    <recommendedName>
        <fullName evidence="10">Letm1 RBD domain-containing protein</fullName>
    </recommendedName>
</protein>
<keyword evidence="12" id="KW-1185">Reference proteome</keyword>
<accession>A0A9P5XU51</accession>
<dbReference type="PANTHER" id="PTHR14009:SF1">
    <property type="entry name" value="MITOCHONDRIAL PROTON_CALCIUM EXCHANGER PROTEIN"/>
    <property type="match status" value="1"/>
</dbReference>
<dbReference type="PROSITE" id="PS51758">
    <property type="entry name" value="LETM1_RBD"/>
    <property type="match status" value="1"/>
</dbReference>
<reference evidence="11" key="1">
    <citation type="submission" date="2020-11" db="EMBL/GenBank/DDBJ databases">
        <authorList>
            <consortium name="DOE Joint Genome Institute"/>
            <person name="Ahrendt S."/>
            <person name="Riley R."/>
            <person name="Andreopoulos W."/>
            <person name="Labutti K."/>
            <person name="Pangilinan J."/>
            <person name="Ruiz-Duenas F.J."/>
            <person name="Barrasa J.M."/>
            <person name="Sanchez-Garcia M."/>
            <person name="Camarero S."/>
            <person name="Miyauchi S."/>
            <person name="Serrano A."/>
            <person name="Linde D."/>
            <person name="Babiker R."/>
            <person name="Drula E."/>
            <person name="Ayuso-Fernandez I."/>
            <person name="Pacheco R."/>
            <person name="Padilla G."/>
            <person name="Ferreira P."/>
            <person name="Barriuso J."/>
            <person name="Kellner H."/>
            <person name="Castanera R."/>
            <person name="Alfaro M."/>
            <person name="Ramirez L."/>
            <person name="Pisabarro A.G."/>
            <person name="Kuo A."/>
            <person name="Tritt A."/>
            <person name="Lipzen A."/>
            <person name="He G."/>
            <person name="Yan M."/>
            <person name="Ng V."/>
            <person name="Cullen D."/>
            <person name="Martin F."/>
            <person name="Rosso M.-N."/>
            <person name="Henrissat B."/>
            <person name="Hibbett D."/>
            <person name="Martinez A.T."/>
            <person name="Grigoriev I.V."/>
        </authorList>
    </citation>
    <scope>NUCLEOTIDE SEQUENCE</scope>
    <source>
        <strain evidence="11">CBS 247.69</strain>
    </source>
</reference>
<comment type="subcellular location">
    <subcellularLocation>
        <location evidence="1">Mitochondrion inner membrane</location>
        <topology evidence="1">Single-pass membrane protein</topology>
    </subcellularLocation>
</comment>
<dbReference type="GO" id="GO:0043022">
    <property type="term" value="F:ribosome binding"/>
    <property type="evidence" value="ECO:0007669"/>
    <property type="project" value="InterPro"/>
</dbReference>